<sequence length="229" mass="25389">MKIIGLIGGMSWESTQTYYQVINEAVKSKLGGLHSAELVLVSVDFQKIEACQSAGDWQQSAELLTEAALRLERAGADFIIICTNTMHKVVPMLENKIKLPIVHIADATADALNDKHIKKAALLGTKYTLREDFYKQRLIENGIEVIIPQDEDIEVINDIIFNELCLGIIHDSSRKIFQQIIMKLYEQGAEGLILGCTEIGLLINQSDAPMPVFDTTLIHALKAVSLAIE</sequence>
<keyword evidence="4" id="KW-1185">Reference proteome</keyword>
<protein>
    <submittedName>
        <fullName evidence="3">Aspartate racemase</fullName>
    </submittedName>
</protein>
<evidence type="ECO:0000256" key="2">
    <source>
        <dbReference type="ARBA" id="ARBA00023235"/>
    </source>
</evidence>
<dbReference type="SUPFAM" id="SSF53681">
    <property type="entry name" value="Aspartate/glutamate racemase"/>
    <property type="match status" value="2"/>
</dbReference>
<dbReference type="PROSITE" id="PS00924">
    <property type="entry name" value="ASP_GLU_RACEMASE_2"/>
    <property type="match status" value="1"/>
</dbReference>
<dbReference type="Proteomes" id="UP000247612">
    <property type="component" value="Unassembled WGS sequence"/>
</dbReference>
<dbReference type="Gene3D" id="3.40.50.1860">
    <property type="match status" value="2"/>
</dbReference>
<dbReference type="Pfam" id="PF01177">
    <property type="entry name" value="Asp_Glu_race"/>
    <property type="match status" value="1"/>
</dbReference>
<dbReference type="PANTHER" id="PTHR21198">
    <property type="entry name" value="GLUTAMATE RACEMASE"/>
    <property type="match status" value="1"/>
</dbReference>
<evidence type="ECO:0000256" key="1">
    <source>
        <dbReference type="ARBA" id="ARBA00007847"/>
    </source>
</evidence>
<dbReference type="EMBL" id="QJKH01000008">
    <property type="protein sequence ID" value="PXX78091.1"/>
    <property type="molecule type" value="Genomic_DNA"/>
</dbReference>
<dbReference type="OrthoDB" id="9803739at2"/>
<keyword evidence="2" id="KW-0413">Isomerase</keyword>
<dbReference type="RefSeq" id="WP_022936885.1">
    <property type="nucleotide sequence ID" value="NZ_CABKRQ010000001.1"/>
</dbReference>
<accession>A0A318KJR9</accession>
<comment type="similarity">
    <text evidence="1">Belongs to the aspartate/glutamate racemases family.</text>
</comment>
<dbReference type="InterPro" id="IPR015942">
    <property type="entry name" value="Asp/Glu/hydantoin_racemase"/>
</dbReference>
<dbReference type="STRING" id="1034346.GCA_000313565_00579"/>
<organism evidence="3 4">
    <name type="scientific">Dielma fastidiosa</name>
    <dbReference type="NCBI Taxonomy" id="1034346"/>
    <lineage>
        <taxon>Bacteria</taxon>
        <taxon>Bacillati</taxon>
        <taxon>Bacillota</taxon>
        <taxon>Erysipelotrichia</taxon>
        <taxon>Erysipelotrichales</taxon>
        <taxon>Erysipelotrichaceae</taxon>
        <taxon>Dielma</taxon>
    </lineage>
</organism>
<dbReference type="PANTHER" id="PTHR21198:SF7">
    <property type="entry name" value="ASPARTATE-GLUTAMATE RACEMASE FAMILY"/>
    <property type="match status" value="1"/>
</dbReference>
<dbReference type="NCBIfam" id="TIGR00035">
    <property type="entry name" value="asp_race"/>
    <property type="match status" value="1"/>
</dbReference>
<dbReference type="InterPro" id="IPR033134">
    <property type="entry name" value="Asp/Glu_racemase_AS_2"/>
</dbReference>
<dbReference type="GO" id="GO:0047661">
    <property type="term" value="F:amino-acid racemase activity"/>
    <property type="evidence" value="ECO:0007669"/>
    <property type="project" value="InterPro"/>
</dbReference>
<gene>
    <name evidence="3" type="ORF">DES51_10816</name>
</gene>
<dbReference type="InterPro" id="IPR004380">
    <property type="entry name" value="Asp_race"/>
</dbReference>
<dbReference type="InterPro" id="IPR001920">
    <property type="entry name" value="Asp/Glu_race"/>
</dbReference>
<evidence type="ECO:0000313" key="3">
    <source>
        <dbReference type="EMBL" id="PXX78091.1"/>
    </source>
</evidence>
<dbReference type="AlphaFoldDB" id="A0A318KJR9"/>
<proteinExistence type="inferred from homology"/>
<reference evidence="3 4" key="1">
    <citation type="submission" date="2018-05" db="EMBL/GenBank/DDBJ databases">
        <title>Genomic Encyclopedia of Type Strains, Phase IV (KMG-IV): sequencing the most valuable type-strain genomes for metagenomic binning, comparative biology and taxonomic classification.</title>
        <authorList>
            <person name="Goeker M."/>
        </authorList>
    </citation>
    <scope>NUCLEOTIDE SEQUENCE [LARGE SCALE GENOMIC DNA]</scope>
    <source>
        <strain evidence="3 4">JC118</strain>
    </source>
</reference>
<comment type="caution">
    <text evidence="3">The sequence shown here is derived from an EMBL/GenBank/DDBJ whole genome shotgun (WGS) entry which is preliminary data.</text>
</comment>
<name>A0A318KJR9_9FIRM</name>
<evidence type="ECO:0000313" key="4">
    <source>
        <dbReference type="Proteomes" id="UP000247612"/>
    </source>
</evidence>